<comment type="caution">
    <text evidence="2">The sequence shown here is derived from an EMBL/GenBank/DDBJ whole genome shotgun (WGS) entry which is preliminary data.</text>
</comment>
<dbReference type="RefSeq" id="XP_046058918.1">
    <property type="nucleotide sequence ID" value="XM_046207233.1"/>
</dbReference>
<dbReference type="GO" id="GO:0000403">
    <property type="term" value="F:Y-form DNA binding"/>
    <property type="evidence" value="ECO:0007669"/>
    <property type="project" value="TreeGrafter"/>
</dbReference>
<protein>
    <recommendedName>
        <fullName evidence="1">Mitochondrial resolvase Ydc2 catalytic domain-containing protein</fullName>
    </recommendedName>
</protein>
<dbReference type="OrthoDB" id="5552842at2759"/>
<dbReference type="InterPro" id="IPR012337">
    <property type="entry name" value="RNaseH-like_sf"/>
</dbReference>
<dbReference type="Pfam" id="PF09159">
    <property type="entry name" value="Ydc2-catalyt"/>
    <property type="match status" value="1"/>
</dbReference>
<evidence type="ECO:0000313" key="3">
    <source>
        <dbReference type="Proteomes" id="UP000769157"/>
    </source>
</evidence>
<dbReference type="GO" id="GO:0070336">
    <property type="term" value="F:flap-structured DNA binding"/>
    <property type="evidence" value="ECO:0007669"/>
    <property type="project" value="TreeGrafter"/>
</dbReference>
<dbReference type="InterPro" id="IPR015242">
    <property type="entry name" value="Ydc2_cat"/>
</dbReference>
<dbReference type="EMBL" id="JAEUBE010000414">
    <property type="protein sequence ID" value="KAH3661814.1"/>
    <property type="molecule type" value="Genomic_DNA"/>
</dbReference>
<evidence type="ECO:0000259" key="1">
    <source>
        <dbReference type="Pfam" id="PF09159"/>
    </source>
</evidence>
<sequence length="299" mass="34085">MCYDFKALLTRYVTVNKVKVTDLGNMARKCGVFPESNKAATIEKLAAELAKPSVHDKPFHLISFDVGLHNFSFCRIKKDPGHWTTPPSVVQWYKVDLHKYTGIKDKTFTPLNYYAIIKNVVDRLIYTEKESPDVVIVERQRFRSFGGARTVVETVLKSNVLEMILIASVLNLGKSELINQSPRNMVQYWAPGGIKKDQRIHLVIGWVEKLLRNETDSVPFRFGPCFDLKNLPKVRKNTLSSAYLYNLVEALNTVNSEYGVTVEKSRSKGDDAADSLLHGLLFFQYEQHKESIRQTLIKG</sequence>
<dbReference type="GO" id="GO:0004520">
    <property type="term" value="F:DNA endonuclease activity"/>
    <property type="evidence" value="ECO:0007669"/>
    <property type="project" value="TreeGrafter"/>
</dbReference>
<proteinExistence type="predicted"/>
<gene>
    <name evidence="2" type="ORF">OGAPHI_005992</name>
</gene>
<dbReference type="AlphaFoldDB" id="A0A9P8NZB4"/>
<dbReference type="SUPFAM" id="SSF53098">
    <property type="entry name" value="Ribonuclease H-like"/>
    <property type="match status" value="1"/>
</dbReference>
<reference evidence="2" key="2">
    <citation type="submission" date="2021-01" db="EMBL/GenBank/DDBJ databases">
        <authorList>
            <person name="Schikora-Tamarit M.A."/>
        </authorList>
    </citation>
    <scope>NUCLEOTIDE SEQUENCE</scope>
    <source>
        <strain evidence="2">CBS6075</strain>
    </source>
</reference>
<dbReference type="InterPro" id="IPR039197">
    <property type="entry name" value="Mrs1/Cce1"/>
</dbReference>
<evidence type="ECO:0000313" key="2">
    <source>
        <dbReference type="EMBL" id="KAH3661814.1"/>
    </source>
</evidence>
<dbReference type="InterPro" id="IPR036397">
    <property type="entry name" value="RNaseH_sf"/>
</dbReference>
<name>A0A9P8NZB4_9ASCO</name>
<dbReference type="GO" id="GO:0000402">
    <property type="term" value="F:crossed form four-way junction DNA binding"/>
    <property type="evidence" value="ECO:0007669"/>
    <property type="project" value="TreeGrafter"/>
</dbReference>
<feature type="domain" description="Mitochondrial resolvase Ydc2 catalytic" evidence="1">
    <location>
        <begin position="62"/>
        <end position="291"/>
    </location>
</feature>
<dbReference type="PANTHER" id="PTHR28072:SF1">
    <property type="entry name" value="CRUCIFORM CUTTING ENDONUCLEASE 1, MITOCHONDRIAL-RELATED"/>
    <property type="match status" value="1"/>
</dbReference>
<dbReference type="Proteomes" id="UP000769157">
    <property type="component" value="Unassembled WGS sequence"/>
</dbReference>
<reference evidence="2" key="1">
    <citation type="journal article" date="2021" name="Open Biol.">
        <title>Shared evolutionary footprints suggest mitochondrial oxidative damage underlies multiple complex I losses in fungi.</title>
        <authorList>
            <person name="Schikora-Tamarit M.A."/>
            <person name="Marcet-Houben M."/>
            <person name="Nosek J."/>
            <person name="Gabaldon T."/>
        </authorList>
    </citation>
    <scope>NUCLEOTIDE SEQUENCE</scope>
    <source>
        <strain evidence="2">CBS6075</strain>
    </source>
</reference>
<dbReference type="GO" id="GO:0005739">
    <property type="term" value="C:mitochondrion"/>
    <property type="evidence" value="ECO:0007669"/>
    <property type="project" value="TreeGrafter"/>
</dbReference>
<keyword evidence="3" id="KW-1185">Reference proteome</keyword>
<accession>A0A9P8NZB4</accession>
<dbReference type="Gene3D" id="3.30.420.10">
    <property type="entry name" value="Ribonuclease H-like superfamily/Ribonuclease H"/>
    <property type="match status" value="1"/>
</dbReference>
<dbReference type="PANTHER" id="PTHR28072">
    <property type="entry name" value="CRUCIFORM CUTTING ENDONUCLEASE 1, MITOCHONDRIAL-RELATED"/>
    <property type="match status" value="1"/>
</dbReference>
<organism evidence="2 3">
    <name type="scientific">Ogataea philodendri</name>
    <dbReference type="NCBI Taxonomy" id="1378263"/>
    <lineage>
        <taxon>Eukaryota</taxon>
        <taxon>Fungi</taxon>
        <taxon>Dikarya</taxon>
        <taxon>Ascomycota</taxon>
        <taxon>Saccharomycotina</taxon>
        <taxon>Pichiomycetes</taxon>
        <taxon>Pichiales</taxon>
        <taxon>Pichiaceae</taxon>
        <taxon>Ogataea</taxon>
    </lineage>
</organism>
<dbReference type="GeneID" id="70237956"/>